<dbReference type="AlphaFoldDB" id="A0A813HKM7"/>
<evidence type="ECO:0000313" key="2">
    <source>
        <dbReference type="Proteomes" id="UP000654075"/>
    </source>
</evidence>
<keyword evidence="2" id="KW-1185">Reference proteome</keyword>
<name>A0A813HKM7_POLGL</name>
<evidence type="ECO:0000313" key="1">
    <source>
        <dbReference type="EMBL" id="CAE8638794.1"/>
    </source>
</evidence>
<dbReference type="EMBL" id="CAJNNV010032068">
    <property type="protein sequence ID" value="CAE8638794.1"/>
    <property type="molecule type" value="Genomic_DNA"/>
</dbReference>
<sequence>SEQCRQPGSTPHASDTVHVDLSLLKVTPFDEEPVDAPLRLERAFSSHSAPVEPAIWCELLEDGSDARPAEVCAKKMLQPPEEAVARECVSQ</sequence>
<gene>
    <name evidence="1" type="ORF">PGLA1383_LOCUS53909</name>
</gene>
<proteinExistence type="predicted"/>
<dbReference type="Proteomes" id="UP000654075">
    <property type="component" value="Unassembled WGS sequence"/>
</dbReference>
<feature type="non-terminal residue" evidence="1">
    <location>
        <position position="91"/>
    </location>
</feature>
<reference evidence="1" key="1">
    <citation type="submission" date="2021-02" db="EMBL/GenBank/DDBJ databases">
        <authorList>
            <person name="Dougan E. K."/>
            <person name="Rhodes N."/>
            <person name="Thang M."/>
            <person name="Chan C."/>
        </authorList>
    </citation>
    <scope>NUCLEOTIDE SEQUENCE</scope>
</reference>
<organism evidence="1 2">
    <name type="scientific">Polarella glacialis</name>
    <name type="common">Dinoflagellate</name>
    <dbReference type="NCBI Taxonomy" id="89957"/>
    <lineage>
        <taxon>Eukaryota</taxon>
        <taxon>Sar</taxon>
        <taxon>Alveolata</taxon>
        <taxon>Dinophyceae</taxon>
        <taxon>Suessiales</taxon>
        <taxon>Suessiaceae</taxon>
        <taxon>Polarella</taxon>
    </lineage>
</organism>
<protein>
    <submittedName>
        <fullName evidence="1">Uncharacterized protein</fullName>
    </submittedName>
</protein>
<accession>A0A813HKM7</accession>
<feature type="non-terminal residue" evidence="1">
    <location>
        <position position="1"/>
    </location>
</feature>
<comment type="caution">
    <text evidence="1">The sequence shown here is derived from an EMBL/GenBank/DDBJ whole genome shotgun (WGS) entry which is preliminary data.</text>
</comment>